<dbReference type="OrthoDB" id="5971645at2759"/>
<keyword evidence="7" id="KW-1185">Reference proteome</keyword>
<feature type="transmembrane region" description="Helical" evidence="5">
    <location>
        <begin position="669"/>
        <end position="690"/>
    </location>
</feature>
<dbReference type="InterPro" id="IPR001611">
    <property type="entry name" value="Leu-rich_rpt"/>
</dbReference>
<evidence type="ECO:0000256" key="4">
    <source>
        <dbReference type="SAM" id="MobiDB-lite"/>
    </source>
</evidence>
<feature type="transmembrane region" description="Helical" evidence="5">
    <location>
        <begin position="894"/>
        <end position="913"/>
    </location>
</feature>
<dbReference type="InterPro" id="IPR032675">
    <property type="entry name" value="LRR_dom_sf"/>
</dbReference>
<feature type="transmembrane region" description="Helical" evidence="5">
    <location>
        <begin position="609"/>
        <end position="629"/>
    </location>
</feature>
<dbReference type="Proteomes" id="UP000515163">
    <property type="component" value="Unplaced"/>
</dbReference>
<dbReference type="SMART" id="SM00365">
    <property type="entry name" value="LRR_SD22"/>
    <property type="match status" value="4"/>
</dbReference>
<dbReference type="Gene3D" id="3.80.10.10">
    <property type="entry name" value="Ribonuclease Inhibitor"/>
    <property type="match status" value="1"/>
</dbReference>
<dbReference type="InterPro" id="IPR050541">
    <property type="entry name" value="LRR_TM_domain-containing"/>
</dbReference>
<dbReference type="KEGG" id="aten:116293842"/>
<accession>A0A6P8HNB8</accession>
<keyword evidence="3" id="KW-0677">Repeat</keyword>
<evidence type="ECO:0000256" key="2">
    <source>
        <dbReference type="ARBA" id="ARBA00022729"/>
    </source>
</evidence>
<evidence type="ECO:0000256" key="3">
    <source>
        <dbReference type="ARBA" id="ARBA00022737"/>
    </source>
</evidence>
<feature type="signal peptide" evidence="6">
    <location>
        <begin position="1"/>
        <end position="23"/>
    </location>
</feature>
<dbReference type="RefSeq" id="XP_031557186.1">
    <property type="nucleotide sequence ID" value="XM_031701326.1"/>
</dbReference>
<dbReference type="SUPFAM" id="SSF52058">
    <property type="entry name" value="L domain-like"/>
    <property type="match status" value="1"/>
</dbReference>
<evidence type="ECO:0000256" key="5">
    <source>
        <dbReference type="SAM" id="Phobius"/>
    </source>
</evidence>
<dbReference type="InterPro" id="IPR003591">
    <property type="entry name" value="Leu-rich_rpt_typical-subtyp"/>
</dbReference>
<dbReference type="PANTHER" id="PTHR24369">
    <property type="entry name" value="ANTIGEN BSP, PUTATIVE-RELATED"/>
    <property type="match status" value="1"/>
</dbReference>
<keyword evidence="5" id="KW-0472">Membrane</keyword>
<keyword evidence="2 6" id="KW-0732">Signal</keyword>
<dbReference type="GO" id="GO:0005886">
    <property type="term" value="C:plasma membrane"/>
    <property type="evidence" value="ECO:0007669"/>
    <property type="project" value="TreeGrafter"/>
</dbReference>
<reference evidence="8" key="1">
    <citation type="submission" date="2025-08" db="UniProtKB">
        <authorList>
            <consortium name="RefSeq"/>
        </authorList>
    </citation>
    <scope>IDENTIFICATION</scope>
    <source>
        <tissue evidence="8">Tentacle</tissue>
    </source>
</reference>
<keyword evidence="1" id="KW-0433">Leucine-rich repeat</keyword>
<gene>
    <name evidence="8" type="primary">LOC116293842</name>
</gene>
<evidence type="ECO:0000313" key="7">
    <source>
        <dbReference type="Proteomes" id="UP000515163"/>
    </source>
</evidence>
<feature type="transmembrane region" description="Helical" evidence="5">
    <location>
        <begin position="933"/>
        <end position="954"/>
    </location>
</feature>
<protein>
    <submittedName>
        <fullName evidence="8">Uncharacterized protein LOC116293842 isoform X1</fullName>
    </submittedName>
</protein>
<feature type="transmembrane region" description="Helical" evidence="5">
    <location>
        <begin position="568"/>
        <end position="588"/>
    </location>
</feature>
<dbReference type="GeneID" id="116293842"/>
<evidence type="ECO:0000313" key="8">
    <source>
        <dbReference type="RefSeq" id="XP_031557186.1"/>
    </source>
</evidence>
<feature type="chain" id="PRO_5027953359" evidence="6">
    <location>
        <begin position="24"/>
        <end position="1151"/>
    </location>
</feature>
<proteinExistence type="predicted"/>
<keyword evidence="5" id="KW-0812">Transmembrane</keyword>
<keyword evidence="5" id="KW-1133">Transmembrane helix</keyword>
<evidence type="ECO:0000256" key="6">
    <source>
        <dbReference type="SAM" id="SignalP"/>
    </source>
</evidence>
<dbReference type="Pfam" id="PF13855">
    <property type="entry name" value="LRR_8"/>
    <property type="match status" value="2"/>
</dbReference>
<dbReference type="AlphaFoldDB" id="A0A6P8HNB8"/>
<dbReference type="SMART" id="SM00369">
    <property type="entry name" value="LRR_TYP"/>
    <property type="match status" value="7"/>
</dbReference>
<organism evidence="7 8">
    <name type="scientific">Actinia tenebrosa</name>
    <name type="common">Australian red waratah sea anemone</name>
    <dbReference type="NCBI Taxonomy" id="6105"/>
    <lineage>
        <taxon>Eukaryota</taxon>
        <taxon>Metazoa</taxon>
        <taxon>Cnidaria</taxon>
        <taxon>Anthozoa</taxon>
        <taxon>Hexacorallia</taxon>
        <taxon>Actiniaria</taxon>
        <taxon>Actiniidae</taxon>
        <taxon>Actinia</taxon>
    </lineage>
</organism>
<dbReference type="PROSITE" id="PS51450">
    <property type="entry name" value="LRR"/>
    <property type="match status" value="2"/>
</dbReference>
<feature type="compositionally biased region" description="Basic and acidic residues" evidence="4">
    <location>
        <begin position="1052"/>
        <end position="1084"/>
    </location>
</feature>
<name>A0A6P8HNB8_ACTTE</name>
<feature type="transmembrane region" description="Helical" evidence="5">
    <location>
        <begin position="779"/>
        <end position="802"/>
    </location>
</feature>
<dbReference type="PANTHER" id="PTHR24369:SF210">
    <property type="entry name" value="CHAOPTIN-RELATED"/>
    <property type="match status" value="1"/>
</dbReference>
<evidence type="ECO:0000256" key="1">
    <source>
        <dbReference type="ARBA" id="ARBA00022614"/>
    </source>
</evidence>
<feature type="region of interest" description="Disordered" evidence="4">
    <location>
        <begin position="1027"/>
        <end position="1119"/>
    </location>
</feature>
<sequence>MSFCGSNMQVLAVFLFFIAITLPSENSGQWLDAAGDPKGCPSACLCFKDPVKMWYKTQCRNIGYWLAPKGISHQTTHLDFQGNRIVSITRKYLSPFKDLYKLNLARNKMDYIEPGTFKDLNELEILDISENQITSLHNGAFDGLFKLTSLYLNENNITKIESGSFQDLKNLQHLWLHINKILDLPRKLLWGMTKLKVLGLNSNNVTKIDQFLFRDAVSLEYLLFQYNLLTTIANNSFANVSHLRYLFLDDNKLTSMNQYTLKGASALEIISLSNNEKFGEVSKGTFGYINFPRLRLVYVLNTQMVQIKMETFEGHSKVGVVIAPTQDTFPVIAQNDTRLQYGLGRDGFICNGSICSPCHFGEYQDRVNESYICRKCPPGGFFQNAVGHYGKIAGLTGCKYCARGTYVNVTSAPALIRFTCKVCPAGTKTDDWSNYRGCFCIQNFYRKHRFGECEACKKGGIRGVLCNETQMVKEGYWWQFKSYNESWRYQFFLDTLMEPYENYDHRYLGFEGDFPKAYPCPRAASCLGLLQSVRKPCESGYGGPLCEVCERGFHKSMSRCVKCPTLKWLIVQVSFVAVIILVIILILLRDERKEKNKRRTLTDVVLARLKIVIGFYQVTSGTLDAFSYVEWPDAMLQLSNYAKFLQLNLVQIAPLHCFTDSLKMNAYSALTLSVGTNVGVVLICFIYFHLKRLCIIFLSKKSEEEKMDDIHYSKSNCYRSAFLLLFVTFPETCSRILAILPPACMRLCQDRNEQNCTSYLKADYNLNCFDDQYNKYVKYAYFGSVYPILFPLFTILILYLFYYRKYIKPGAPPPQQEQKHLAIVDGMKFVYENYSPKCWYWEIVEMLRKLILTSGLSLIGSEGRTYIGMAAMGSGFYAVAHAQARPIPDNFEHLLQLASLVATFFNLSVGVLLRIPKVMENYSIQEDRDSVGVTVILVMANVTVTGLLVARYMFSLSQSIISVIKNPQCTWECCIGVVLSVQETGTDLSEIGETAATNDYKVDLQHTDTMGNGVEDVDVLEMGIDNKGAEEEEEVKAKENIYDNESYTSSEGGKKSPEGAESDKDSYEENPGERQEPIGEEQLKEPSVPLAQDMGDRDRKSPNEGIVNEGMEGERPETLDPYDVELKMAGDEQQAHVNIAIEDESVEETKF</sequence>
<dbReference type="InParanoid" id="A0A6P8HNB8"/>